<dbReference type="Pfam" id="PF01239">
    <property type="entry name" value="PPTA"/>
    <property type="match status" value="5"/>
</dbReference>
<reference evidence="8" key="1">
    <citation type="submission" date="2023-02" db="EMBL/GenBank/DDBJ databases">
        <title>Mating type loci evolution in Malassezia.</title>
        <authorList>
            <person name="Coelho M.A."/>
        </authorList>
    </citation>
    <scope>NUCLEOTIDE SEQUENCE</scope>
    <source>
        <strain evidence="8">CBS 14136</strain>
    </source>
</reference>
<dbReference type="Proteomes" id="UP001214628">
    <property type="component" value="Chromosome 6"/>
</dbReference>
<keyword evidence="2 6" id="KW-0637">Prenyltransferase</keyword>
<keyword evidence="9" id="KW-1185">Reference proteome</keyword>
<dbReference type="Gene3D" id="1.25.40.120">
    <property type="entry name" value="Protein prenylyltransferase"/>
    <property type="match status" value="1"/>
</dbReference>
<dbReference type="PANTHER" id="PTHR11129">
    <property type="entry name" value="PROTEIN FARNESYLTRANSFERASE ALPHA SUBUNIT/RAB GERANYLGERANYL TRANSFERASE ALPHA SUBUNIT"/>
    <property type="match status" value="1"/>
</dbReference>
<evidence type="ECO:0000256" key="2">
    <source>
        <dbReference type="ARBA" id="ARBA00022602"/>
    </source>
</evidence>
<accession>A0AAF0FEU8</accession>
<protein>
    <recommendedName>
        <fullName evidence="6">Geranylgeranyl transferase type-2 subunit alpha</fullName>
        <ecNumber evidence="6">2.5.1.60</ecNumber>
    </recommendedName>
    <alternativeName>
        <fullName evidence="6">Geranylgeranyl transferase type II subunit alpha</fullName>
    </alternativeName>
</protein>
<evidence type="ECO:0000256" key="6">
    <source>
        <dbReference type="RuleBase" id="RU367120"/>
    </source>
</evidence>
<dbReference type="EC" id="2.5.1.60" evidence="6"/>
<comment type="similarity">
    <text evidence="1 6">Belongs to the protein prenyltransferase subunit alpha family.</text>
</comment>
<organism evidence="8 9">
    <name type="scientific">Malassezia psittaci</name>
    <dbReference type="NCBI Taxonomy" id="1821823"/>
    <lineage>
        <taxon>Eukaryota</taxon>
        <taxon>Fungi</taxon>
        <taxon>Dikarya</taxon>
        <taxon>Basidiomycota</taxon>
        <taxon>Ustilaginomycotina</taxon>
        <taxon>Malasseziomycetes</taxon>
        <taxon>Malasseziales</taxon>
        <taxon>Malasseziaceae</taxon>
        <taxon>Malassezia</taxon>
    </lineage>
</organism>
<keyword evidence="3 6" id="KW-0808">Transferase</keyword>
<dbReference type="PROSITE" id="PS51147">
    <property type="entry name" value="PFTA"/>
    <property type="match status" value="5"/>
</dbReference>
<dbReference type="InterPro" id="IPR002088">
    <property type="entry name" value="Prenyl_trans_a"/>
</dbReference>
<evidence type="ECO:0000256" key="1">
    <source>
        <dbReference type="ARBA" id="ARBA00006734"/>
    </source>
</evidence>
<comment type="catalytic activity">
    <reaction evidence="5 6">
        <text>geranylgeranyl diphosphate + L-cysteinyl-[protein] = S-geranylgeranyl-L-cysteinyl-[protein] + diphosphate</text>
        <dbReference type="Rhea" id="RHEA:21240"/>
        <dbReference type="Rhea" id="RHEA-COMP:10131"/>
        <dbReference type="Rhea" id="RHEA-COMP:11537"/>
        <dbReference type="ChEBI" id="CHEBI:29950"/>
        <dbReference type="ChEBI" id="CHEBI:33019"/>
        <dbReference type="ChEBI" id="CHEBI:57533"/>
        <dbReference type="ChEBI" id="CHEBI:86021"/>
        <dbReference type="EC" id="2.5.1.60"/>
    </reaction>
</comment>
<evidence type="ECO:0000256" key="7">
    <source>
        <dbReference type="SAM" id="MobiDB-lite"/>
    </source>
</evidence>
<feature type="region of interest" description="Disordered" evidence="7">
    <location>
        <begin position="1"/>
        <end position="20"/>
    </location>
</feature>
<evidence type="ECO:0000256" key="5">
    <source>
        <dbReference type="ARBA" id="ARBA00047658"/>
    </source>
</evidence>
<sequence>MHNVRRVPTSEVSTSVLEGRKEQERQQLALYKDLEDAYLEKRRHNELTTDALESTTALLTLNPEYYSAWNFRREILQHLFRQADEAEQDSIRTQLLAEDITMTQQSMRTHPKVYWLWNHRRWCLHALPNPDKSLESGQKKWRKELALVDMMLDMDPRNFMGWNYRRFVIAELAAAMVPGQRTPFPVFLSADSLKLEEKHSALQLAEDELQYTLHKIESNFSNFSAWHYRSKLLPRVWDAKQLGESDRAKERDQEFELLQQAMYTDPNDQSIWIYHSWLMSQAPSQQLLCDQIHVIEELAELEPDSKCTQRNSHRVSSKFGRVQTAVVVAPEPYFRDEQA</sequence>
<keyword evidence="4" id="KW-0677">Repeat</keyword>
<dbReference type="GO" id="GO:0097354">
    <property type="term" value="P:prenylation"/>
    <property type="evidence" value="ECO:0007669"/>
    <property type="project" value="UniProtKB-UniRule"/>
</dbReference>
<dbReference type="GO" id="GO:0005968">
    <property type="term" value="C:Rab-protein geranylgeranyltransferase complex"/>
    <property type="evidence" value="ECO:0007669"/>
    <property type="project" value="TreeGrafter"/>
</dbReference>
<name>A0AAF0FEU8_9BASI</name>
<evidence type="ECO:0000256" key="4">
    <source>
        <dbReference type="ARBA" id="ARBA00022737"/>
    </source>
</evidence>
<dbReference type="SUPFAM" id="SSF48439">
    <property type="entry name" value="Protein prenylyltransferase"/>
    <property type="match status" value="1"/>
</dbReference>
<comment type="function">
    <text evidence="6">Catalyzes the transfer of a geranyl-geranyl moiety from geranyl-geranyl pyrophosphate to cysteines occuring in specific C-terminal amino acid sequences.</text>
</comment>
<dbReference type="GO" id="GO:0004663">
    <property type="term" value="F:Rab geranylgeranyltransferase activity"/>
    <property type="evidence" value="ECO:0007669"/>
    <property type="project" value="UniProtKB-UniRule"/>
</dbReference>
<evidence type="ECO:0000313" key="9">
    <source>
        <dbReference type="Proteomes" id="UP001214628"/>
    </source>
</evidence>
<dbReference type="PANTHER" id="PTHR11129:SF2">
    <property type="entry name" value="GERANYLGERANYL TRANSFERASE TYPE-2 SUBUNIT ALPHA"/>
    <property type="match status" value="1"/>
</dbReference>
<evidence type="ECO:0000313" key="8">
    <source>
        <dbReference type="EMBL" id="WFD44801.1"/>
    </source>
</evidence>
<gene>
    <name evidence="8" type="primary">BET4</name>
    <name evidence="8" type="ORF">MPSI1_003472</name>
</gene>
<dbReference type="AlphaFoldDB" id="A0AAF0FEU8"/>
<evidence type="ECO:0000256" key="3">
    <source>
        <dbReference type="ARBA" id="ARBA00022679"/>
    </source>
</evidence>
<proteinExistence type="inferred from homology"/>
<dbReference type="EMBL" id="CP118380">
    <property type="protein sequence ID" value="WFD44801.1"/>
    <property type="molecule type" value="Genomic_DNA"/>
</dbReference>